<dbReference type="CDD" id="cd16917">
    <property type="entry name" value="HATPase_UhpB-NarQ-NarX-like"/>
    <property type="match status" value="1"/>
</dbReference>
<keyword evidence="8" id="KW-1133">Transmembrane helix</keyword>
<dbReference type="InterPro" id="IPR011990">
    <property type="entry name" value="TPR-like_helical_dom_sf"/>
</dbReference>
<keyword evidence="6" id="KW-0802">TPR repeat</keyword>
<dbReference type="EC" id="2.7.13.3" evidence="2"/>
<comment type="catalytic activity">
    <reaction evidence="1">
        <text>ATP + protein L-histidine = ADP + protein N-phospho-L-histidine.</text>
        <dbReference type="EC" id="2.7.13.3"/>
    </reaction>
</comment>
<keyword evidence="8" id="KW-0472">Membrane</keyword>
<dbReference type="Pfam" id="PF02518">
    <property type="entry name" value="HATPase_c"/>
    <property type="match status" value="1"/>
</dbReference>
<keyword evidence="3" id="KW-0808">Transferase</keyword>
<feature type="coiled-coil region" evidence="7">
    <location>
        <begin position="349"/>
        <end position="440"/>
    </location>
</feature>
<dbReference type="SUPFAM" id="SSF48452">
    <property type="entry name" value="TPR-like"/>
    <property type="match status" value="1"/>
</dbReference>
<reference evidence="11" key="2">
    <citation type="submission" date="2021-04" db="EMBL/GenBank/DDBJ databases">
        <authorList>
            <person name="Gilroy R."/>
        </authorList>
    </citation>
    <scope>NUCLEOTIDE SEQUENCE</scope>
    <source>
        <strain evidence="11">8470</strain>
    </source>
</reference>
<organism evidence="11 12">
    <name type="scientific">Candidatus Phocaeicola excrementipullorum</name>
    <dbReference type="NCBI Taxonomy" id="2838731"/>
    <lineage>
        <taxon>Bacteria</taxon>
        <taxon>Pseudomonadati</taxon>
        <taxon>Bacteroidota</taxon>
        <taxon>Bacteroidia</taxon>
        <taxon>Bacteroidales</taxon>
        <taxon>Bacteroidaceae</taxon>
        <taxon>Phocaeicola</taxon>
    </lineage>
</organism>
<proteinExistence type="predicted"/>
<dbReference type="Pfam" id="PF13181">
    <property type="entry name" value="TPR_8"/>
    <property type="match status" value="1"/>
</dbReference>
<evidence type="ECO:0000256" key="1">
    <source>
        <dbReference type="ARBA" id="ARBA00000085"/>
    </source>
</evidence>
<name>A0A948TN14_9BACT</name>
<dbReference type="PROSITE" id="PS50109">
    <property type="entry name" value="HIS_KIN"/>
    <property type="match status" value="1"/>
</dbReference>
<evidence type="ECO:0000256" key="8">
    <source>
        <dbReference type="SAM" id="Phobius"/>
    </source>
</evidence>
<dbReference type="InterPro" id="IPR050482">
    <property type="entry name" value="Sensor_HK_TwoCompSys"/>
</dbReference>
<evidence type="ECO:0000313" key="11">
    <source>
        <dbReference type="EMBL" id="MBU3856418.1"/>
    </source>
</evidence>
<evidence type="ECO:0000313" key="12">
    <source>
        <dbReference type="Proteomes" id="UP000784286"/>
    </source>
</evidence>
<evidence type="ECO:0000256" key="2">
    <source>
        <dbReference type="ARBA" id="ARBA00012438"/>
    </source>
</evidence>
<dbReference type="GO" id="GO:0005524">
    <property type="term" value="F:ATP binding"/>
    <property type="evidence" value="ECO:0007669"/>
    <property type="project" value="UniProtKB-KW"/>
</dbReference>
<dbReference type="SUPFAM" id="SSF55874">
    <property type="entry name" value="ATPase domain of HSP90 chaperone/DNA topoisomerase II/histidine kinase"/>
    <property type="match status" value="1"/>
</dbReference>
<dbReference type="InterPro" id="IPR005467">
    <property type="entry name" value="His_kinase_dom"/>
</dbReference>
<feature type="signal peptide" evidence="9">
    <location>
        <begin position="1"/>
        <end position="27"/>
    </location>
</feature>
<protein>
    <recommendedName>
        <fullName evidence="2">histidine kinase</fullName>
        <ecNumber evidence="2">2.7.13.3</ecNumber>
    </recommendedName>
</protein>
<dbReference type="PROSITE" id="PS50005">
    <property type="entry name" value="TPR"/>
    <property type="match status" value="1"/>
</dbReference>
<sequence length="634" mass="72584">MITHMQTLIFRRVVFLFCCFVSAGALEAEECPVDTLLVRFYEKAATLMGEGEYDSAQYYFDRVFSIPEVERSSVYPVLLNEQATLFIYVGEEEKSFEMKKRVLPYLPRVDDLEKHISVYNDLGILYRRKHMQDSAVYYYNKALDVALRYDDESWLAHLNMNLSVFYFNLKRYDDAEICIDRALAHALKTDDKYVTFCVWQVRASIKMEAGKTDEAGHSIREAWRLASEGEGNPEWQIRCTPGLFRFFGQEKQNDSIDYYLRLGNSLLEKLPETSIPVIGFIQARAKVYLEQGRYTEALNDFLWLRGRSTGTDFHTLFDAMAHCYHGLGMHQKAFVYMDSARMWTDSLVVKNLAEQMAQFEARYHAQEQELKISRLQEQVLEKETEVLKVAVSLTVVLALVIVVLLAVRQKQKTAERRVERLKQEKELESARRYIEGLEVECRRFACELHDGIANELLGLQLKIEGASSGVSPLELSGEIGKLREEVRTISHELMPPEFELTGLDEILSRYAEAVSRNVGCKVVYHSEMEYGGDEIPSRTAYELYRIVQELTMNSVKHSNATTIEISLHSEASGRCRLQVTDDGQGMTGNSEEDHQGIGLRTVSERVKAIQGHLDFETSVGGSVFILTFNLCGDE</sequence>
<keyword evidence="4" id="KW-0418">Kinase</keyword>
<gene>
    <name evidence="11" type="ORF">H9928_07685</name>
</gene>
<evidence type="ECO:0000256" key="3">
    <source>
        <dbReference type="ARBA" id="ARBA00022679"/>
    </source>
</evidence>
<keyword evidence="7" id="KW-0175">Coiled coil</keyword>
<dbReference type="AlphaFoldDB" id="A0A948TN14"/>
<dbReference type="SMART" id="SM00028">
    <property type="entry name" value="TPR"/>
    <property type="match status" value="4"/>
</dbReference>
<dbReference type="Gene3D" id="3.30.565.10">
    <property type="entry name" value="Histidine kinase-like ATPase, C-terminal domain"/>
    <property type="match status" value="1"/>
</dbReference>
<feature type="domain" description="Histidine kinase" evidence="10">
    <location>
        <begin position="542"/>
        <end position="632"/>
    </location>
</feature>
<accession>A0A948TN14</accession>
<dbReference type="GO" id="GO:0000160">
    <property type="term" value="P:phosphorelay signal transduction system"/>
    <property type="evidence" value="ECO:0007669"/>
    <property type="project" value="UniProtKB-KW"/>
</dbReference>
<keyword evidence="11" id="KW-0547">Nucleotide-binding</keyword>
<dbReference type="InterPro" id="IPR036890">
    <property type="entry name" value="HATPase_C_sf"/>
</dbReference>
<feature type="transmembrane region" description="Helical" evidence="8">
    <location>
        <begin position="386"/>
        <end position="407"/>
    </location>
</feature>
<comment type="caution">
    <text evidence="11">The sequence shown here is derived from an EMBL/GenBank/DDBJ whole genome shotgun (WGS) entry which is preliminary data.</text>
</comment>
<dbReference type="PANTHER" id="PTHR24421">
    <property type="entry name" value="NITRATE/NITRITE SENSOR PROTEIN NARX-RELATED"/>
    <property type="match status" value="1"/>
</dbReference>
<keyword evidence="9" id="KW-0732">Signal</keyword>
<keyword evidence="11" id="KW-0067">ATP-binding</keyword>
<keyword evidence="8" id="KW-0812">Transmembrane</keyword>
<evidence type="ECO:0000256" key="6">
    <source>
        <dbReference type="PROSITE-ProRule" id="PRU00339"/>
    </source>
</evidence>
<evidence type="ECO:0000259" key="10">
    <source>
        <dbReference type="PROSITE" id="PS50109"/>
    </source>
</evidence>
<dbReference type="InterPro" id="IPR003594">
    <property type="entry name" value="HATPase_dom"/>
</dbReference>
<evidence type="ECO:0000256" key="4">
    <source>
        <dbReference type="ARBA" id="ARBA00022777"/>
    </source>
</evidence>
<dbReference type="GO" id="GO:0004673">
    <property type="term" value="F:protein histidine kinase activity"/>
    <property type="evidence" value="ECO:0007669"/>
    <property type="project" value="UniProtKB-EC"/>
</dbReference>
<evidence type="ECO:0000256" key="7">
    <source>
        <dbReference type="SAM" id="Coils"/>
    </source>
</evidence>
<reference evidence="11" key="1">
    <citation type="journal article" date="2021" name="PeerJ">
        <title>Extensive microbial diversity within the chicken gut microbiome revealed by metagenomics and culture.</title>
        <authorList>
            <person name="Gilroy R."/>
            <person name="Ravi A."/>
            <person name="Getino M."/>
            <person name="Pursley I."/>
            <person name="Horton D.L."/>
            <person name="Alikhan N.F."/>
            <person name="Baker D."/>
            <person name="Gharbi K."/>
            <person name="Hall N."/>
            <person name="Watson M."/>
            <person name="Adriaenssens E.M."/>
            <person name="Foster-Nyarko E."/>
            <person name="Jarju S."/>
            <person name="Secka A."/>
            <person name="Antonio M."/>
            <person name="Oren A."/>
            <person name="Chaudhuri R.R."/>
            <person name="La Ragione R."/>
            <person name="Hildebrand F."/>
            <person name="Pallen M.J."/>
        </authorList>
    </citation>
    <scope>NUCLEOTIDE SEQUENCE</scope>
    <source>
        <strain evidence="11">8470</strain>
    </source>
</reference>
<evidence type="ECO:0000256" key="9">
    <source>
        <dbReference type="SAM" id="SignalP"/>
    </source>
</evidence>
<feature type="repeat" description="TPR" evidence="6">
    <location>
        <begin position="116"/>
        <end position="149"/>
    </location>
</feature>
<evidence type="ECO:0000256" key="5">
    <source>
        <dbReference type="ARBA" id="ARBA00023012"/>
    </source>
</evidence>
<dbReference type="EMBL" id="JAHLFJ010000073">
    <property type="protein sequence ID" value="MBU3856418.1"/>
    <property type="molecule type" value="Genomic_DNA"/>
</dbReference>
<dbReference type="SMART" id="SM00387">
    <property type="entry name" value="HATPase_c"/>
    <property type="match status" value="1"/>
</dbReference>
<dbReference type="InterPro" id="IPR019734">
    <property type="entry name" value="TPR_rpt"/>
</dbReference>
<dbReference type="PANTHER" id="PTHR24421:SF10">
    <property type="entry name" value="NITRATE_NITRITE SENSOR PROTEIN NARQ"/>
    <property type="match status" value="1"/>
</dbReference>
<keyword evidence="5" id="KW-0902">Two-component regulatory system</keyword>
<dbReference type="Gene3D" id="1.25.40.10">
    <property type="entry name" value="Tetratricopeptide repeat domain"/>
    <property type="match status" value="2"/>
</dbReference>
<dbReference type="Proteomes" id="UP000784286">
    <property type="component" value="Unassembled WGS sequence"/>
</dbReference>
<feature type="chain" id="PRO_5037557384" description="histidine kinase" evidence="9">
    <location>
        <begin position="28"/>
        <end position="634"/>
    </location>
</feature>